<dbReference type="SMART" id="SM00823">
    <property type="entry name" value="PKS_PP"/>
    <property type="match status" value="1"/>
</dbReference>
<keyword evidence="3" id="KW-0808">Transferase</keyword>
<dbReference type="SUPFAM" id="SSF52151">
    <property type="entry name" value="FabD/lysophospholipase-like"/>
    <property type="match status" value="1"/>
</dbReference>
<sequence length="1252" mass="130666">EWSGSGVRLLEESVVWPEVGRPRRAGVSSFGISGTNAHLILEESPVAETEEEGDPSPDEPLPGALPWPLSARTPEALREQARRLREFVVERPGLRAVDVGFSLATTRAALEHRAVVIAESQDERLAALDALSEGRPTPDALTGTVRGGDARPVFVFPGQGAQWLGMGVELLDVSPVFASRMAECGRALGAFVEWDLVEVLRCGDGGWLGRVDVVQPVLWAVMVSLAAVWRSHGVEPGAVVGHSQGEIAAACVCGALSLEDGARVVALRSRALRVLSGRGGMVSVAAPVGVVGELIGAWPEVLSVAAVNGPGATVVSGESGALEELLAVLGREGVRARRVPVDYASHSPAVDELRDEVLAATADVRWRSPQVPFCSAVSGGLVEAGGLDAAYWFTNLRETVRFEDAVRELAGRGFGSFLEMSAHPVLLVGIEETLEDVGVPGLVVGSLRRHDGGMRRLMTSLARAHTHGLAVDFTPLLPGGHAVDLPTYAFQRRRYWLEGPARQEAAPAPVGADARFWEAVERRDVAALATDLAVAPDAPLATVLPALANWRARGRDESTVDGWRYHITWKPVPEDANFPDPTGTWLLVTPPDDAAAAEVAALAATALGDRGATVLTVALTADHADRATLAAHLRAALADAPAPSGVLSLLALDERPHPAHPRLTTGLALTLSLARALEGPAPGAPLWLATRGAVGTGPAEPPHRPAQAMAWGLGRVIALEHPARWGGLIDLPAPPTPLDGRVLRRLCRALAAPGGEDQLAVRPRGTLARRLVPAAPAPARRSWQPRGTALITGGTGVLGGILARWLAAEGAEHLVLTGRRGPAAPGATELAAELRAAGARVTVEPCDVADRDALRALLERLADRDETPTTVIHAAGVADLTTVEATGPDAFARGMAAKADGARHLLELLDPERLDALVLFSSIAGVWGTSEHASYAAANAYLDALAAHHRALGVPVTSVAWGVWNAFPGAEGSDAGRGGIMETADPALLHRRGIGLIEPGLGLAALRRALDRDETAVSVAPMDWKRFFPLFSAARPRPLFHDLPPVAALRAEAPADPAEPNAPGDGLPGLSEVLGLAGADREEALLGLVRGVAADVLGHDTPERVKAEQAFRGIGFDSLTALELRDRLGAATGLRLPAALVYDHPTPLAIARHLADQLPGGEGQNGNGTGGTLLNDLDRFAERLTATTPEGDTRLRATVRLRSLLETLTGTGTGIGSGTGTGGGHDADDIVAGLEAASADAVMAFIDDEFGA</sequence>
<dbReference type="SMART" id="SM00822">
    <property type="entry name" value="PKS_KR"/>
    <property type="match status" value="1"/>
</dbReference>
<protein>
    <submittedName>
        <fullName evidence="9">SDR family NAD(P)-dependent oxidoreductase</fullName>
    </submittedName>
</protein>
<dbReference type="SUPFAM" id="SSF55048">
    <property type="entry name" value="Probable ACP-binding domain of malonyl-CoA ACP transacylase"/>
    <property type="match status" value="1"/>
</dbReference>
<dbReference type="InterPro" id="IPR036736">
    <property type="entry name" value="ACP-like_sf"/>
</dbReference>
<accession>A0A3A9VQ37</accession>
<dbReference type="EMBL" id="RBDY01000063">
    <property type="protein sequence ID" value="RKN12994.1"/>
    <property type="molecule type" value="Genomic_DNA"/>
</dbReference>
<dbReference type="PANTHER" id="PTHR43775">
    <property type="entry name" value="FATTY ACID SYNTHASE"/>
    <property type="match status" value="1"/>
</dbReference>
<dbReference type="InterPro" id="IPR020806">
    <property type="entry name" value="PKS_PP-bd"/>
</dbReference>
<dbReference type="InterPro" id="IPR016036">
    <property type="entry name" value="Malonyl_transacylase_ACP-bd"/>
</dbReference>
<dbReference type="InterPro" id="IPR016035">
    <property type="entry name" value="Acyl_Trfase/lysoPLipase"/>
</dbReference>
<dbReference type="Gene3D" id="3.40.50.720">
    <property type="entry name" value="NAD(P)-binding Rossmann-like Domain"/>
    <property type="match status" value="1"/>
</dbReference>
<dbReference type="Gene3D" id="6.10.140.1830">
    <property type="match status" value="1"/>
</dbReference>
<dbReference type="PROSITE" id="PS50075">
    <property type="entry name" value="CARRIER"/>
    <property type="match status" value="1"/>
</dbReference>
<dbReference type="SMART" id="SM01294">
    <property type="entry name" value="PKS_PP_betabranch"/>
    <property type="match status" value="1"/>
</dbReference>
<dbReference type="InterPro" id="IPR057326">
    <property type="entry name" value="KR_dom"/>
</dbReference>
<dbReference type="InterPro" id="IPR006162">
    <property type="entry name" value="Ppantetheine_attach_site"/>
</dbReference>
<keyword evidence="6" id="KW-0012">Acyltransferase</keyword>
<evidence type="ECO:0000256" key="6">
    <source>
        <dbReference type="ARBA" id="ARBA00023315"/>
    </source>
</evidence>
<comment type="caution">
    <text evidence="9">The sequence shown here is derived from an EMBL/GenBank/DDBJ whole genome shotgun (WGS) entry which is preliminary data.</text>
</comment>
<reference evidence="11 12" key="1">
    <citation type="submission" date="2018-09" db="EMBL/GenBank/DDBJ databases">
        <title>Streptomyces sp. nov. DS1-2, an endophytic actinomycete isolated from roots of Dendrobium scabrilingue.</title>
        <authorList>
            <person name="Kuncharoen N."/>
            <person name="Kudo T."/>
            <person name="Ohkuma M."/>
            <person name="Yuki M."/>
            <person name="Tanasupawat S."/>
        </authorList>
    </citation>
    <scope>NUCLEOTIDE SEQUENCE [LARGE SCALE GENOMIC DNA]</scope>
    <source>
        <strain evidence="9 12">AZ1-7</strain>
        <strain evidence="10 11">DS1-2</strain>
    </source>
</reference>
<dbReference type="InterPro" id="IPR009081">
    <property type="entry name" value="PP-bd_ACP"/>
</dbReference>
<dbReference type="InterPro" id="IPR041618">
    <property type="entry name" value="PKS_DE"/>
</dbReference>
<dbReference type="InterPro" id="IPR050091">
    <property type="entry name" value="PKS_NRPS_Biosynth_Enz"/>
</dbReference>
<dbReference type="GO" id="GO:0031177">
    <property type="term" value="F:phosphopantetheine binding"/>
    <property type="evidence" value="ECO:0007669"/>
    <property type="project" value="InterPro"/>
</dbReference>
<proteinExistence type="predicted"/>
<evidence type="ECO:0000313" key="11">
    <source>
        <dbReference type="Proteomes" id="UP000268652"/>
    </source>
</evidence>
<dbReference type="GO" id="GO:0004312">
    <property type="term" value="F:fatty acid synthase activity"/>
    <property type="evidence" value="ECO:0007669"/>
    <property type="project" value="TreeGrafter"/>
</dbReference>
<dbReference type="InterPro" id="IPR014043">
    <property type="entry name" value="Acyl_transferase_dom"/>
</dbReference>
<dbReference type="InterPro" id="IPR036291">
    <property type="entry name" value="NAD(P)-bd_dom_sf"/>
</dbReference>
<dbReference type="Gene3D" id="1.10.1200.10">
    <property type="entry name" value="ACP-like"/>
    <property type="match status" value="1"/>
</dbReference>
<dbReference type="EMBL" id="RBDX01000063">
    <property type="protein sequence ID" value="RKN03038.1"/>
    <property type="molecule type" value="Genomic_DNA"/>
</dbReference>
<evidence type="ECO:0000256" key="1">
    <source>
        <dbReference type="ARBA" id="ARBA00022450"/>
    </source>
</evidence>
<dbReference type="Proteomes" id="UP000268652">
    <property type="component" value="Unassembled WGS sequence"/>
</dbReference>
<dbReference type="Pfam" id="PF16197">
    <property type="entry name" value="KAsynt_C_assoc"/>
    <property type="match status" value="1"/>
</dbReference>
<evidence type="ECO:0000256" key="4">
    <source>
        <dbReference type="ARBA" id="ARBA00023194"/>
    </source>
</evidence>
<dbReference type="OrthoDB" id="9778690at2"/>
<dbReference type="CDD" id="cd08952">
    <property type="entry name" value="KR_1_SDR_x"/>
    <property type="match status" value="1"/>
</dbReference>
<dbReference type="SUPFAM" id="SSF51735">
    <property type="entry name" value="NAD(P)-binding Rossmann-fold domains"/>
    <property type="match status" value="2"/>
</dbReference>
<evidence type="ECO:0000256" key="3">
    <source>
        <dbReference type="ARBA" id="ARBA00022679"/>
    </source>
</evidence>
<dbReference type="FunFam" id="1.10.1200.10:FF:000007">
    <property type="entry name" value="Probable polyketide synthase pks17"/>
    <property type="match status" value="1"/>
</dbReference>
<dbReference type="Pfam" id="PF08659">
    <property type="entry name" value="KR"/>
    <property type="match status" value="1"/>
</dbReference>
<feature type="compositionally biased region" description="Acidic residues" evidence="7">
    <location>
        <begin position="48"/>
        <end position="57"/>
    </location>
</feature>
<dbReference type="Pfam" id="PF18369">
    <property type="entry name" value="PKS_DE"/>
    <property type="match status" value="1"/>
</dbReference>
<dbReference type="GO" id="GO:0006633">
    <property type="term" value="P:fatty acid biosynthetic process"/>
    <property type="evidence" value="ECO:0007669"/>
    <property type="project" value="TreeGrafter"/>
</dbReference>
<dbReference type="InterPro" id="IPR013968">
    <property type="entry name" value="PKS_KR"/>
</dbReference>
<feature type="non-terminal residue" evidence="9">
    <location>
        <position position="1"/>
    </location>
</feature>
<feature type="domain" description="Carrier" evidence="8">
    <location>
        <begin position="1083"/>
        <end position="1158"/>
    </location>
</feature>
<feature type="region of interest" description="Disordered" evidence="7">
    <location>
        <begin position="46"/>
        <end position="69"/>
    </location>
</feature>
<dbReference type="GO" id="GO:0017000">
    <property type="term" value="P:antibiotic biosynthetic process"/>
    <property type="evidence" value="ECO:0007669"/>
    <property type="project" value="UniProtKB-KW"/>
</dbReference>
<dbReference type="InterPro" id="IPR001227">
    <property type="entry name" value="Ac_transferase_dom_sf"/>
</dbReference>
<dbReference type="InterPro" id="IPR016039">
    <property type="entry name" value="Thiolase-like"/>
</dbReference>
<dbReference type="Pfam" id="PF00698">
    <property type="entry name" value="Acyl_transf_1"/>
    <property type="match status" value="1"/>
</dbReference>
<evidence type="ECO:0000313" key="10">
    <source>
        <dbReference type="EMBL" id="RKN12994.1"/>
    </source>
</evidence>
<dbReference type="SUPFAM" id="SSF47336">
    <property type="entry name" value="ACP-like"/>
    <property type="match status" value="1"/>
</dbReference>
<keyword evidence="4" id="KW-0045">Antibiotic biosynthesis</keyword>
<dbReference type="Gene3D" id="3.30.70.3290">
    <property type="match status" value="1"/>
</dbReference>
<dbReference type="PANTHER" id="PTHR43775:SF51">
    <property type="entry name" value="INACTIVE PHENOLPHTHIOCEROL SYNTHESIS POLYKETIDE SYNTHASE TYPE I PKS1-RELATED"/>
    <property type="match status" value="1"/>
</dbReference>
<dbReference type="Gene3D" id="3.40.47.10">
    <property type="match status" value="1"/>
</dbReference>
<dbReference type="Pfam" id="PF00550">
    <property type="entry name" value="PP-binding"/>
    <property type="match status" value="1"/>
</dbReference>
<dbReference type="AlphaFoldDB" id="A0A3A9VQ37"/>
<evidence type="ECO:0000256" key="7">
    <source>
        <dbReference type="SAM" id="MobiDB-lite"/>
    </source>
</evidence>
<evidence type="ECO:0000259" key="8">
    <source>
        <dbReference type="PROSITE" id="PS50075"/>
    </source>
</evidence>
<evidence type="ECO:0000313" key="9">
    <source>
        <dbReference type="EMBL" id="RKN03038.1"/>
    </source>
</evidence>
<keyword evidence="1" id="KW-0596">Phosphopantetheine</keyword>
<dbReference type="PROSITE" id="PS00012">
    <property type="entry name" value="PHOSPHOPANTETHEINE"/>
    <property type="match status" value="1"/>
</dbReference>
<keyword evidence="5" id="KW-0511">Multifunctional enzyme</keyword>
<dbReference type="Proteomes" id="UP000275024">
    <property type="component" value="Unassembled WGS sequence"/>
</dbReference>
<dbReference type="SMART" id="SM00827">
    <property type="entry name" value="PKS_AT"/>
    <property type="match status" value="1"/>
</dbReference>
<name>A0A3A9VQ37_9ACTN</name>
<gene>
    <name evidence="10" type="ORF">D7318_32175</name>
    <name evidence="9" type="ORF">D7319_32320</name>
</gene>
<evidence type="ECO:0000256" key="2">
    <source>
        <dbReference type="ARBA" id="ARBA00022553"/>
    </source>
</evidence>
<keyword evidence="11" id="KW-1185">Reference proteome</keyword>
<evidence type="ECO:0000256" key="5">
    <source>
        <dbReference type="ARBA" id="ARBA00023268"/>
    </source>
</evidence>
<dbReference type="FunFam" id="3.40.366.10:FF:000002">
    <property type="entry name" value="Probable polyketide synthase 2"/>
    <property type="match status" value="1"/>
</dbReference>
<dbReference type="Gene3D" id="3.40.366.10">
    <property type="entry name" value="Malonyl-Coenzyme A Acyl Carrier Protein, domain 2"/>
    <property type="match status" value="1"/>
</dbReference>
<evidence type="ECO:0000313" key="12">
    <source>
        <dbReference type="Proteomes" id="UP000275024"/>
    </source>
</evidence>
<dbReference type="InterPro" id="IPR032821">
    <property type="entry name" value="PKS_assoc"/>
</dbReference>
<organism evidence="9 12">
    <name type="scientific">Streptomyces radicis</name>
    <dbReference type="NCBI Taxonomy" id="1750517"/>
    <lineage>
        <taxon>Bacteria</taxon>
        <taxon>Bacillati</taxon>
        <taxon>Actinomycetota</taxon>
        <taxon>Actinomycetes</taxon>
        <taxon>Kitasatosporales</taxon>
        <taxon>Streptomycetaceae</taxon>
        <taxon>Streptomyces</taxon>
    </lineage>
</organism>
<keyword evidence="2" id="KW-0597">Phosphoprotein</keyword>